<evidence type="ECO:0000313" key="5">
    <source>
        <dbReference type="Proteomes" id="UP000054144"/>
    </source>
</evidence>
<dbReference type="Proteomes" id="UP000054144">
    <property type="component" value="Unassembled WGS sequence"/>
</dbReference>
<dbReference type="EMBL" id="KN882025">
    <property type="protein sequence ID" value="KIY46670.1"/>
    <property type="molecule type" value="Genomic_DNA"/>
</dbReference>
<keyword evidence="2" id="KW-0521">NADP</keyword>
<evidence type="ECO:0000256" key="2">
    <source>
        <dbReference type="ARBA" id="ARBA00022857"/>
    </source>
</evidence>
<keyword evidence="5" id="KW-1185">Reference proteome</keyword>
<dbReference type="Gene3D" id="3.40.50.720">
    <property type="entry name" value="NAD(P)-binding Rossmann-like Domain"/>
    <property type="match status" value="1"/>
</dbReference>
<dbReference type="GO" id="GO:0005634">
    <property type="term" value="C:nucleus"/>
    <property type="evidence" value="ECO:0007669"/>
    <property type="project" value="TreeGrafter"/>
</dbReference>
<comment type="similarity">
    <text evidence="1">Belongs to the NmrA-type oxidoreductase family.</text>
</comment>
<feature type="domain" description="NmrA-like" evidence="3">
    <location>
        <begin position="5"/>
        <end position="261"/>
    </location>
</feature>
<dbReference type="OrthoDB" id="300709at2759"/>
<evidence type="ECO:0000313" key="4">
    <source>
        <dbReference type="EMBL" id="KIY46670.1"/>
    </source>
</evidence>
<dbReference type="PANTHER" id="PTHR42748:SF14">
    <property type="entry name" value="SNOAL-LIKE DOMAIN-CONTAINING PROTEIN"/>
    <property type="match status" value="1"/>
</dbReference>
<gene>
    <name evidence="4" type="ORF">FISHEDRAFT_46854</name>
</gene>
<protein>
    <submittedName>
        <fullName evidence="4">NAD(P)-binding protein</fullName>
    </submittedName>
</protein>
<dbReference type="Pfam" id="PF05368">
    <property type="entry name" value="NmrA"/>
    <property type="match status" value="1"/>
</dbReference>
<dbReference type="InterPro" id="IPR036291">
    <property type="entry name" value="NAD(P)-bd_dom_sf"/>
</dbReference>
<organism evidence="4 5">
    <name type="scientific">Fistulina hepatica ATCC 64428</name>
    <dbReference type="NCBI Taxonomy" id="1128425"/>
    <lineage>
        <taxon>Eukaryota</taxon>
        <taxon>Fungi</taxon>
        <taxon>Dikarya</taxon>
        <taxon>Basidiomycota</taxon>
        <taxon>Agaricomycotina</taxon>
        <taxon>Agaricomycetes</taxon>
        <taxon>Agaricomycetidae</taxon>
        <taxon>Agaricales</taxon>
        <taxon>Fistulinaceae</taxon>
        <taxon>Fistulina</taxon>
    </lineage>
</organism>
<name>A0A0D7A7E4_9AGAR</name>
<evidence type="ECO:0000259" key="3">
    <source>
        <dbReference type="Pfam" id="PF05368"/>
    </source>
</evidence>
<reference evidence="4 5" key="1">
    <citation type="journal article" date="2015" name="Fungal Genet. Biol.">
        <title>Evolution of novel wood decay mechanisms in Agaricales revealed by the genome sequences of Fistulina hepatica and Cylindrobasidium torrendii.</title>
        <authorList>
            <person name="Floudas D."/>
            <person name="Held B.W."/>
            <person name="Riley R."/>
            <person name="Nagy L.G."/>
            <person name="Koehler G."/>
            <person name="Ransdell A.S."/>
            <person name="Younus H."/>
            <person name="Chow J."/>
            <person name="Chiniquy J."/>
            <person name="Lipzen A."/>
            <person name="Tritt A."/>
            <person name="Sun H."/>
            <person name="Haridas S."/>
            <person name="LaButti K."/>
            <person name="Ohm R.A."/>
            <person name="Kues U."/>
            <person name="Blanchette R.A."/>
            <person name="Grigoriev I.V."/>
            <person name="Minto R.E."/>
            <person name="Hibbett D.S."/>
        </authorList>
    </citation>
    <scope>NUCLEOTIDE SEQUENCE [LARGE SCALE GENOMIC DNA]</scope>
    <source>
        <strain evidence="4 5">ATCC 64428</strain>
    </source>
</reference>
<dbReference type="PANTHER" id="PTHR42748">
    <property type="entry name" value="NITROGEN METABOLITE REPRESSION PROTEIN NMRA FAMILY MEMBER"/>
    <property type="match status" value="1"/>
</dbReference>
<dbReference type="InterPro" id="IPR008030">
    <property type="entry name" value="NmrA-like"/>
</dbReference>
<dbReference type="Gene3D" id="3.90.25.10">
    <property type="entry name" value="UDP-galactose 4-epimerase, domain 1"/>
    <property type="match status" value="1"/>
</dbReference>
<accession>A0A0D7A7E4</accession>
<dbReference type="SUPFAM" id="SSF51735">
    <property type="entry name" value="NAD(P)-binding Rossmann-fold domains"/>
    <property type="match status" value="1"/>
</dbReference>
<dbReference type="InterPro" id="IPR051164">
    <property type="entry name" value="NmrA-like_oxidored"/>
</dbReference>
<dbReference type="AlphaFoldDB" id="A0A0D7A7E4"/>
<proteinExistence type="inferred from homology"/>
<sequence>MGASKKLILVLGGTGAQGRAVVDALLTEPSPYSVRVMTRHPENNYAQALAQKGVEVVVGMYDFPSVAVALKGCYGVWVNVDTFTVGAKNELHWGVRIFELARSTSSLRHYVWSGLDYSLKISGWNPRYEYADYHNAKGRVQEYLKAQTSIASDTEMSWTIVSTSPYMDMLQFPVFGPVHFRDDGTAVFASAIGDGHVPMITLTDLGYFARYAFDHRESLSAEDIKVTSDVVGWDYLVETYTKVTGQPAVHVRQTMDEWFNNFKAENLAMPLAPYDPQGTTRLQNFTSWWAQWHDDLIKRDMDWIRSIHPNVMSLETWMRKTNYTGRGRVNVLKDQDGRKELAFVINRDVTNCL</sequence>
<evidence type="ECO:0000256" key="1">
    <source>
        <dbReference type="ARBA" id="ARBA00006328"/>
    </source>
</evidence>